<accession>A0A1H9T6Z7</accession>
<dbReference type="Proteomes" id="UP000199019">
    <property type="component" value="Unassembled WGS sequence"/>
</dbReference>
<name>A0A1H9T6Z7_9MICO</name>
<dbReference type="STRING" id="587636.SAMN05216199_1467"/>
<gene>
    <name evidence="1" type="ORF">SAMN05216199_1467</name>
</gene>
<dbReference type="SUPFAM" id="SSF52833">
    <property type="entry name" value="Thioredoxin-like"/>
    <property type="match status" value="1"/>
</dbReference>
<evidence type="ECO:0008006" key="3">
    <source>
        <dbReference type="Google" id="ProtNLM"/>
    </source>
</evidence>
<dbReference type="EMBL" id="FOHB01000002">
    <property type="protein sequence ID" value="SER92941.1"/>
    <property type="molecule type" value="Genomic_DNA"/>
</dbReference>
<organism evidence="1 2">
    <name type="scientific">Pedococcus cremeus</name>
    <dbReference type="NCBI Taxonomy" id="587636"/>
    <lineage>
        <taxon>Bacteria</taxon>
        <taxon>Bacillati</taxon>
        <taxon>Actinomycetota</taxon>
        <taxon>Actinomycetes</taxon>
        <taxon>Micrococcales</taxon>
        <taxon>Intrasporangiaceae</taxon>
        <taxon>Pedococcus</taxon>
    </lineage>
</organism>
<protein>
    <recommendedName>
        <fullName evidence="3">Sucraseferredoxin family protein</fullName>
    </recommendedName>
</protein>
<dbReference type="OrthoDB" id="3399139at2"/>
<dbReference type="CDD" id="cd03062">
    <property type="entry name" value="TRX_Fd_Sucrase"/>
    <property type="match status" value="1"/>
</dbReference>
<dbReference type="Pfam" id="PF06999">
    <property type="entry name" value="Suc_Fer-like"/>
    <property type="match status" value="1"/>
</dbReference>
<dbReference type="InterPro" id="IPR036249">
    <property type="entry name" value="Thioredoxin-like_sf"/>
</dbReference>
<reference evidence="2" key="1">
    <citation type="submission" date="2016-10" db="EMBL/GenBank/DDBJ databases">
        <authorList>
            <person name="Varghese N."/>
            <person name="Submissions S."/>
        </authorList>
    </citation>
    <scope>NUCLEOTIDE SEQUENCE [LARGE SCALE GENOMIC DNA]</scope>
    <source>
        <strain evidence="2">CGMCC 1.6963</strain>
    </source>
</reference>
<evidence type="ECO:0000313" key="2">
    <source>
        <dbReference type="Proteomes" id="UP000199019"/>
    </source>
</evidence>
<keyword evidence="2" id="KW-1185">Reference proteome</keyword>
<dbReference type="RefSeq" id="WP_091756767.1">
    <property type="nucleotide sequence ID" value="NZ_FOHB01000002.1"/>
</dbReference>
<proteinExistence type="predicted"/>
<dbReference type="AlphaFoldDB" id="A0A1H9T6Z7"/>
<evidence type="ECO:0000313" key="1">
    <source>
        <dbReference type="EMBL" id="SER92941.1"/>
    </source>
</evidence>
<sequence length="319" mass="33851">MSHPDEMVAGHGTSAPGACSVGFDRADVSAYGTAARAGFWLAVEQEGPWGRVAATESHLPPETGRRLDEQCAVRGGRLLLLRRPGRHPDPRHGDGRTAYLAFSGDDPWLLAVHGATLDELTAVDLDALARGDRAAVQAGLPAAEPVDPVLLVCTNGRRDVCCALRGRPVALDAAGLAPGRVWETSHTGGHRFAPTAVLLPHGVSLARLDGPHCAEVLDAVDAGQLPPWALGPRHDRGRSALPPAAQAAESHVRHLTGEPSLAALSTHPLEDDRDDLMEVSHTDGRRWVVAVERRPAGPTLPESCGKSPVPVQEWFLRLL</sequence>
<dbReference type="InterPro" id="IPR009737">
    <property type="entry name" value="Aim32/Apd1-like"/>
</dbReference>